<keyword evidence="3" id="KW-1185">Reference proteome</keyword>
<dbReference type="OMA" id="FFDCKLH"/>
<dbReference type="RefSeq" id="XP_013246727.1">
    <property type="nucleotide sequence ID" value="XM_013391273.1"/>
</dbReference>
<organism evidence="2 3">
    <name type="scientific">Eimeria acervulina</name>
    <name type="common">Coccidian parasite</name>
    <dbReference type="NCBI Taxonomy" id="5801"/>
    <lineage>
        <taxon>Eukaryota</taxon>
        <taxon>Sar</taxon>
        <taxon>Alveolata</taxon>
        <taxon>Apicomplexa</taxon>
        <taxon>Conoidasida</taxon>
        <taxon>Coccidia</taxon>
        <taxon>Eucoccidiorida</taxon>
        <taxon>Eimeriorina</taxon>
        <taxon>Eimeriidae</taxon>
        <taxon>Eimeria</taxon>
    </lineage>
</organism>
<sequence length="274" mass="29813">MTEDNRKETLLSADPDCQISLHESSGLALSCCNMSQPCTSPSDTDGVQQQQASRQGYRQLFFDCKLHLVLQQLLSKNKAGRPSKSANPASDGALLETQSDPEAELSDTEVARLMRQHLNILISSQNATKAEVVKAAKILEQRFLQPEITAAHSTKTEEQTSTATPSDWDLRPPASADHGERASLKASQAIREKKGNCPTHRPACTPESPASDTEHNITGLRLSQTQDAQMGCHFSASEGLAESTRFSAPQGEEHSADMGEEPRKKLCRGVFRSA</sequence>
<reference evidence="2" key="1">
    <citation type="submission" date="2013-10" db="EMBL/GenBank/DDBJ databases">
        <title>Genomic analysis of the causative agents of coccidiosis in chickens.</title>
        <authorList>
            <person name="Reid A.J."/>
            <person name="Blake D."/>
            <person name="Billington K."/>
            <person name="Browne H."/>
            <person name="Dunn M."/>
            <person name="Hung S."/>
            <person name="Kawahara F."/>
            <person name="Miranda-Saavedra D."/>
            <person name="Mourier T."/>
            <person name="Nagra H."/>
            <person name="Otto T.D."/>
            <person name="Rawlings N."/>
            <person name="Sanchez A."/>
            <person name="Sanders M."/>
            <person name="Subramaniam C."/>
            <person name="Tay Y."/>
            <person name="Dear P."/>
            <person name="Doerig C."/>
            <person name="Gruber A."/>
            <person name="Parkinson J."/>
            <person name="Shirley M."/>
            <person name="Wan K.L."/>
            <person name="Berriman M."/>
            <person name="Tomley F."/>
            <person name="Pain A."/>
        </authorList>
    </citation>
    <scope>NUCLEOTIDE SEQUENCE</scope>
    <source>
        <strain evidence="2">Houghton</strain>
    </source>
</reference>
<evidence type="ECO:0000313" key="3">
    <source>
        <dbReference type="Proteomes" id="UP000018050"/>
    </source>
</evidence>
<feature type="region of interest" description="Disordered" evidence="1">
    <location>
        <begin position="235"/>
        <end position="274"/>
    </location>
</feature>
<dbReference type="AlphaFoldDB" id="U6GVP9"/>
<feature type="compositionally biased region" description="Basic and acidic residues" evidence="1">
    <location>
        <begin position="251"/>
        <end position="264"/>
    </location>
</feature>
<dbReference type="VEuPathDB" id="ToxoDB:EAH_00050820"/>
<dbReference type="OrthoDB" id="348000at2759"/>
<evidence type="ECO:0000313" key="2">
    <source>
        <dbReference type="EMBL" id="CDI84260.1"/>
    </source>
</evidence>
<name>U6GVP9_EIMAC</name>
<gene>
    <name evidence="2" type="ORF">EAH_00050820</name>
</gene>
<protein>
    <submittedName>
        <fullName evidence="2">Uncharacterized protein</fullName>
    </submittedName>
</protein>
<proteinExistence type="predicted"/>
<feature type="region of interest" description="Disordered" evidence="1">
    <location>
        <begin position="77"/>
        <end position="106"/>
    </location>
</feature>
<dbReference type="Proteomes" id="UP000018050">
    <property type="component" value="Unassembled WGS sequence"/>
</dbReference>
<evidence type="ECO:0000256" key="1">
    <source>
        <dbReference type="SAM" id="MobiDB-lite"/>
    </source>
</evidence>
<accession>U6GVP9</accession>
<dbReference type="EMBL" id="HG673635">
    <property type="protein sequence ID" value="CDI84260.1"/>
    <property type="molecule type" value="Genomic_DNA"/>
</dbReference>
<feature type="region of interest" description="Disordered" evidence="1">
    <location>
        <begin position="149"/>
        <end position="215"/>
    </location>
</feature>
<dbReference type="GeneID" id="25273152"/>
<reference evidence="2" key="2">
    <citation type="submission" date="2013-10" db="EMBL/GenBank/DDBJ databases">
        <authorList>
            <person name="Aslett M."/>
        </authorList>
    </citation>
    <scope>NUCLEOTIDE SEQUENCE</scope>
    <source>
        <strain evidence="2">Houghton</strain>
    </source>
</reference>